<name>A0A380FKU3_STAGA</name>
<dbReference type="Proteomes" id="UP000321057">
    <property type="component" value="Unassembled WGS sequence"/>
</dbReference>
<evidence type="ECO:0000313" key="2">
    <source>
        <dbReference type="EMBL" id="SUM34061.1"/>
    </source>
</evidence>
<keyword evidence="4" id="KW-1185">Reference proteome</keyword>
<evidence type="ECO:0000313" key="1">
    <source>
        <dbReference type="EMBL" id="GEQ06982.1"/>
    </source>
</evidence>
<dbReference type="EMBL" id="UHDK01000001">
    <property type="protein sequence ID" value="SUM34061.1"/>
    <property type="molecule type" value="Genomic_DNA"/>
</dbReference>
<dbReference type="AlphaFoldDB" id="A0A380FKU3"/>
<organism evidence="2 3">
    <name type="scientific">Staphylococcus gallinarum</name>
    <dbReference type="NCBI Taxonomy" id="1293"/>
    <lineage>
        <taxon>Bacteria</taxon>
        <taxon>Bacillati</taxon>
        <taxon>Bacillota</taxon>
        <taxon>Bacilli</taxon>
        <taxon>Bacillales</taxon>
        <taxon>Staphylococcaceae</taxon>
        <taxon>Staphylococcus</taxon>
    </lineage>
</organism>
<gene>
    <name evidence="2" type="ORF">NCTC12195_03569</name>
    <name evidence="1" type="ORF">SGA02_28100</name>
</gene>
<dbReference type="Proteomes" id="UP000255277">
    <property type="component" value="Unassembled WGS sequence"/>
</dbReference>
<proteinExistence type="predicted"/>
<reference evidence="2 3" key="1">
    <citation type="submission" date="2018-06" db="EMBL/GenBank/DDBJ databases">
        <authorList>
            <consortium name="Pathogen Informatics"/>
            <person name="Doyle S."/>
        </authorList>
    </citation>
    <scope>NUCLEOTIDE SEQUENCE [LARGE SCALE GENOMIC DNA]</scope>
    <source>
        <strain evidence="2 3">NCTC12195</strain>
    </source>
</reference>
<evidence type="ECO:0000313" key="3">
    <source>
        <dbReference type="Proteomes" id="UP000255277"/>
    </source>
</evidence>
<dbReference type="EMBL" id="BKAX01000016">
    <property type="protein sequence ID" value="GEQ06982.1"/>
    <property type="molecule type" value="Genomic_DNA"/>
</dbReference>
<dbReference type="InterPro" id="IPR011688">
    <property type="entry name" value="PVL_Orf50"/>
</dbReference>
<dbReference type="Pfam" id="PF07768">
    <property type="entry name" value="PVL_ORF50"/>
    <property type="match status" value="1"/>
</dbReference>
<sequence>MENAMRIKDKVYEIPDEYIEQAKINGISKALIRMRIRYGWTLKEACFVPRDMKVADFRYMEKMKKKVEEDRNRFIEEKRRRDRPWLYDGTPQVHKRNKWCVYLMENDIFPKAVH</sequence>
<evidence type="ECO:0000313" key="4">
    <source>
        <dbReference type="Proteomes" id="UP000321057"/>
    </source>
</evidence>
<dbReference type="OrthoDB" id="2414638at2"/>
<protein>
    <submittedName>
        <fullName evidence="2">PVL ORF-50 family protein</fullName>
    </submittedName>
</protein>
<dbReference type="RefSeq" id="WP_052495460.1">
    <property type="nucleotide sequence ID" value="NZ_BKAX01000016.1"/>
</dbReference>
<reference evidence="1 4" key="2">
    <citation type="submission" date="2019-07" db="EMBL/GenBank/DDBJ databases">
        <title>Whole genome shotgun sequence of Staphylococcus gallinarum NBRC 109767.</title>
        <authorList>
            <person name="Hosoyama A."/>
            <person name="Uohara A."/>
            <person name="Ohji S."/>
            <person name="Ichikawa N."/>
        </authorList>
    </citation>
    <scope>NUCLEOTIDE SEQUENCE [LARGE SCALE GENOMIC DNA]</scope>
    <source>
        <strain evidence="1 4">NBRC 109767</strain>
    </source>
</reference>
<accession>A0A380FKU3</accession>